<dbReference type="InterPro" id="IPR052935">
    <property type="entry name" value="Mg2+_PAP"/>
</dbReference>
<evidence type="ECO:0000313" key="3">
    <source>
        <dbReference type="EMBL" id="PIA95996.1"/>
    </source>
</evidence>
<reference evidence="4 5" key="2">
    <citation type="submission" date="2023-09" db="EMBL/GenBank/DDBJ databases">
        <title>Complete-Gapless Cercospora beticola genome.</title>
        <authorList>
            <person name="Wyatt N.A."/>
            <person name="Spanner R.E."/>
            <person name="Bolton M.D."/>
        </authorList>
    </citation>
    <scope>NUCLEOTIDE SEQUENCE [LARGE SCALE GENOMIC DNA]</scope>
    <source>
        <strain evidence="4">Cb09-40</strain>
    </source>
</reference>
<organism evidence="3">
    <name type="scientific">Cercospora beticola</name>
    <name type="common">Sugarbeet leaf spot fungus</name>
    <dbReference type="NCBI Taxonomy" id="122368"/>
    <lineage>
        <taxon>Eukaryota</taxon>
        <taxon>Fungi</taxon>
        <taxon>Dikarya</taxon>
        <taxon>Ascomycota</taxon>
        <taxon>Pezizomycotina</taxon>
        <taxon>Dothideomycetes</taxon>
        <taxon>Dothideomycetidae</taxon>
        <taxon>Mycosphaerellales</taxon>
        <taxon>Mycosphaerellaceae</taxon>
        <taxon>Cercospora</taxon>
    </lineage>
</organism>
<dbReference type="EMBL" id="LKMD01000103">
    <property type="protein sequence ID" value="PIA95996.1"/>
    <property type="molecule type" value="Genomic_DNA"/>
</dbReference>
<evidence type="ECO:0000313" key="4">
    <source>
        <dbReference type="EMBL" id="WPB07148.1"/>
    </source>
</evidence>
<dbReference type="Proteomes" id="UP000230605">
    <property type="component" value="Chromosome 8"/>
</dbReference>
<gene>
    <name evidence="3" type="ORF">CB0940_10431</name>
    <name evidence="4" type="ORF">RHO25_011808</name>
</gene>
<dbReference type="Proteomes" id="UP001302367">
    <property type="component" value="Chromosome 8"/>
</dbReference>
<accession>A0A2G5HTY6</accession>
<proteinExistence type="predicted"/>
<keyword evidence="1" id="KW-0732">Signal</keyword>
<evidence type="ECO:0000259" key="2">
    <source>
        <dbReference type="Pfam" id="PF09949"/>
    </source>
</evidence>
<keyword evidence="5" id="KW-1185">Reference proteome</keyword>
<dbReference type="GO" id="GO:0030479">
    <property type="term" value="C:actin cortical patch"/>
    <property type="evidence" value="ECO:0007669"/>
    <property type="project" value="TreeGrafter"/>
</dbReference>
<feature type="domain" description="Phosphatidate phosphatase APP1 catalytic" evidence="2">
    <location>
        <begin position="263"/>
        <end position="408"/>
    </location>
</feature>
<dbReference type="OrthoDB" id="414243at2759"/>
<dbReference type="InterPro" id="IPR019236">
    <property type="entry name" value="APP1_cat"/>
</dbReference>
<evidence type="ECO:0000256" key="1">
    <source>
        <dbReference type="SAM" id="SignalP"/>
    </source>
</evidence>
<dbReference type="PANTHER" id="PTHR28208:SF2">
    <property type="entry name" value="PHOSPHATIDATE PHOSPHATASE APP1 CATALYTIC DOMAIN-CONTAINING PROTEIN"/>
    <property type="match status" value="1"/>
</dbReference>
<dbReference type="PANTHER" id="PTHR28208">
    <property type="entry name" value="PHOSPHATIDATE PHOSPHATASE APP1"/>
    <property type="match status" value="1"/>
</dbReference>
<sequence>MWRLLVLAALPALIDASPAPTPRNDVVARAPAPTPGTPVHWDPTKTYKDRRDIIDSVKSDVDGVLSRLGSDIPSYVASGIPNFFQDFPTGDSVVSSLGLDDSQLAALPTQALNIPPYANYTDQGWNVRFHGNIYKQPNTSQEKLNDLANIFLIDTSVEELPQNQADQARNVTAAIFVVQQGDVEVSPITIEPFDGDHGGVGVPQNITLPYNTTAQGDFDVFLPINSEGLQRGNETESIQKLNTWVSNTTNGNATAYLVPNQGITIISDIDDILRVTKIYDPKEGLLNSFARPFVAWENMPEIYANWSQALPNAHFHYLTTLPEQVTRNYEEFIYATYPAGSFDTRPLNFSDVSATLQIRKFLLERIFETFPQRKFVLVADTSNSDVMKAYPEMAKEHPEQLQCIFLRNTSATDDSDHFPYNTDGFKDIDQNKYMFFVNADDLKGIDLASGDCYNNSIPQNLTFGYQGLPFGVGDDAPVNGSADGSVEGAGTVFASIPDMTLLFWAVMGMVFWQGL</sequence>
<reference evidence="3" key="1">
    <citation type="submission" date="2015-10" db="EMBL/GenBank/DDBJ databases">
        <title>The cercosporin biosynthetic gene cluster was horizontally transferred to several fungal lineages and shown to be expanded in Cercospora beticola based on microsynteny with recipient genomes.</title>
        <authorList>
            <person name="De Jonge R."/>
            <person name="Ebert M.K."/>
            <person name="Suttle J.C."/>
            <person name="Jurick Ii W.M."/>
            <person name="Secor G.A."/>
            <person name="Thomma B.P."/>
            <person name="Van De Peer Y."/>
            <person name="Bolton M.D."/>
        </authorList>
    </citation>
    <scope>NUCLEOTIDE SEQUENCE [LARGE SCALE GENOMIC DNA]</scope>
    <source>
        <strain evidence="3">09-40</strain>
    </source>
</reference>
<dbReference type="Pfam" id="PF09949">
    <property type="entry name" value="APP1_cat"/>
    <property type="match status" value="1"/>
</dbReference>
<dbReference type="GO" id="GO:0008195">
    <property type="term" value="F:phosphatidate phosphatase activity"/>
    <property type="evidence" value="ECO:0007669"/>
    <property type="project" value="InterPro"/>
</dbReference>
<dbReference type="AlphaFoldDB" id="A0A2G5HTY6"/>
<dbReference type="EMBL" id="CP134191">
    <property type="protein sequence ID" value="WPB07148.1"/>
    <property type="molecule type" value="Genomic_DNA"/>
</dbReference>
<feature type="signal peptide" evidence="1">
    <location>
        <begin position="1"/>
        <end position="16"/>
    </location>
</feature>
<feature type="chain" id="PRO_5013942256" description="Phosphatidate phosphatase APP1 catalytic domain-containing protein" evidence="1">
    <location>
        <begin position="17"/>
        <end position="515"/>
    </location>
</feature>
<name>A0A2G5HTY6_CERBT</name>
<protein>
    <recommendedName>
        <fullName evidence="2">Phosphatidate phosphatase APP1 catalytic domain-containing protein</fullName>
    </recommendedName>
</protein>
<evidence type="ECO:0000313" key="5">
    <source>
        <dbReference type="Proteomes" id="UP001302367"/>
    </source>
</evidence>